<dbReference type="Proteomes" id="UP000192273">
    <property type="component" value="Chromosome"/>
</dbReference>
<dbReference type="AlphaFoldDB" id="A0A1V0RQJ9"/>
<evidence type="ECO:0000313" key="2">
    <source>
        <dbReference type="EMBL" id="ARE83925.1"/>
    </source>
</evidence>
<protein>
    <submittedName>
        <fullName evidence="2">Uncharacterized protein</fullName>
    </submittedName>
</protein>
<feature type="compositionally biased region" description="Basic and acidic residues" evidence="1">
    <location>
        <begin position="33"/>
        <end position="47"/>
    </location>
</feature>
<reference evidence="2 3" key="1">
    <citation type="submission" date="2017-03" db="EMBL/GenBank/DDBJ databases">
        <title>Genome Sequence of Roseovarius mucosus strain SMR3 Isolated from a culture of the Diatom Skeletonema marinoi.</title>
        <authorList>
            <person name="Topel M."/>
            <person name="Pinder M."/>
            <person name="Johansson O.N."/>
            <person name="Kourtchenko O."/>
            <person name="Godhe A."/>
            <person name="Clarke A.K."/>
        </authorList>
    </citation>
    <scope>NUCLEOTIDE SEQUENCE [LARGE SCALE GENOMIC DNA]</scope>
    <source>
        <strain evidence="2 3">SMR3</strain>
    </source>
</reference>
<organism evidence="2 3">
    <name type="scientific">Roseovarius mucosus</name>
    <dbReference type="NCBI Taxonomy" id="215743"/>
    <lineage>
        <taxon>Bacteria</taxon>
        <taxon>Pseudomonadati</taxon>
        <taxon>Pseudomonadota</taxon>
        <taxon>Alphaproteobacteria</taxon>
        <taxon>Rhodobacterales</taxon>
        <taxon>Roseobacteraceae</taxon>
        <taxon>Roseovarius</taxon>
    </lineage>
</organism>
<dbReference type="KEGG" id="rmm:ROSMUCSMR3_02456"/>
<keyword evidence="3" id="KW-1185">Reference proteome</keyword>
<accession>A0A1V0RQJ9</accession>
<sequence length="72" mass="7816">METVGLARWCAGGRRGQAAMVEECRPSGKPRQKAVEESRGHRLEQRAKASGHSMQPRTAVMANGAGKREGVR</sequence>
<dbReference type="EMBL" id="CP020474">
    <property type="protein sequence ID" value="ARE83925.1"/>
    <property type="molecule type" value="Genomic_DNA"/>
</dbReference>
<evidence type="ECO:0000313" key="3">
    <source>
        <dbReference type="Proteomes" id="UP000192273"/>
    </source>
</evidence>
<proteinExistence type="predicted"/>
<feature type="region of interest" description="Disordered" evidence="1">
    <location>
        <begin position="22"/>
        <end position="72"/>
    </location>
</feature>
<evidence type="ECO:0000256" key="1">
    <source>
        <dbReference type="SAM" id="MobiDB-lite"/>
    </source>
</evidence>
<gene>
    <name evidence="2" type="ORF">ROSMUCSMR3_02456</name>
</gene>
<name>A0A1V0RQJ9_9RHOB</name>